<feature type="transmembrane region" description="Helical" evidence="1">
    <location>
        <begin position="29"/>
        <end position="51"/>
    </location>
</feature>
<name>A0A8S3QTN0_MYTED</name>
<reference evidence="2" key="1">
    <citation type="submission" date="2021-03" db="EMBL/GenBank/DDBJ databases">
        <authorList>
            <person name="Bekaert M."/>
        </authorList>
    </citation>
    <scope>NUCLEOTIDE SEQUENCE</scope>
</reference>
<keyword evidence="1" id="KW-0472">Membrane</keyword>
<evidence type="ECO:0000256" key="1">
    <source>
        <dbReference type="SAM" id="Phobius"/>
    </source>
</evidence>
<comment type="caution">
    <text evidence="2">The sequence shown here is derived from an EMBL/GenBank/DDBJ whole genome shotgun (WGS) entry which is preliminary data.</text>
</comment>
<proteinExistence type="predicted"/>
<gene>
    <name evidence="2" type="ORF">MEDL_13811</name>
</gene>
<dbReference type="AlphaFoldDB" id="A0A8S3QTN0"/>
<organism evidence="2 3">
    <name type="scientific">Mytilus edulis</name>
    <name type="common">Blue mussel</name>
    <dbReference type="NCBI Taxonomy" id="6550"/>
    <lineage>
        <taxon>Eukaryota</taxon>
        <taxon>Metazoa</taxon>
        <taxon>Spiralia</taxon>
        <taxon>Lophotrochozoa</taxon>
        <taxon>Mollusca</taxon>
        <taxon>Bivalvia</taxon>
        <taxon>Autobranchia</taxon>
        <taxon>Pteriomorphia</taxon>
        <taxon>Mytilida</taxon>
        <taxon>Mytiloidea</taxon>
        <taxon>Mytilidae</taxon>
        <taxon>Mytilinae</taxon>
        <taxon>Mytilus</taxon>
    </lineage>
</organism>
<feature type="transmembrane region" description="Helical" evidence="1">
    <location>
        <begin position="121"/>
        <end position="148"/>
    </location>
</feature>
<sequence length="233" mass="25918">MDTDAHISVMQAHQVQPNVRTSGIRALRILGGLEIIFGIVCCILGICGAIISNTEITSRCKSFYNSNSFEMYVSTHLSCRQSNTILIMDLIGMALSGWFILTGWLPLCMTGERQSRWRCMIIAYLVCNIISAAVFSPIVVGLGIVGALDHQSVTFMNTAQSRMVYNMPNTAIPSENQQGYHQMQVHQMHGFNDQQPETMQDYQQQEGYSQANQISLQEHYGQNSIALAAADDQ</sequence>
<feature type="transmembrane region" description="Helical" evidence="1">
    <location>
        <begin position="85"/>
        <end position="109"/>
    </location>
</feature>
<protein>
    <submittedName>
        <fullName evidence="2">Uncharacterized protein</fullName>
    </submittedName>
</protein>
<keyword evidence="1" id="KW-0812">Transmembrane</keyword>
<keyword evidence="3" id="KW-1185">Reference proteome</keyword>
<dbReference type="OrthoDB" id="10403623at2759"/>
<dbReference type="EMBL" id="CAJPWZ010000710">
    <property type="protein sequence ID" value="CAG2199082.1"/>
    <property type="molecule type" value="Genomic_DNA"/>
</dbReference>
<accession>A0A8S3QTN0</accession>
<keyword evidence="1" id="KW-1133">Transmembrane helix</keyword>
<evidence type="ECO:0000313" key="3">
    <source>
        <dbReference type="Proteomes" id="UP000683360"/>
    </source>
</evidence>
<evidence type="ECO:0000313" key="2">
    <source>
        <dbReference type="EMBL" id="CAG2199082.1"/>
    </source>
</evidence>
<dbReference type="Proteomes" id="UP000683360">
    <property type="component" value="Unassembled WGS sequence"/>
</dbReference>